<sequence length="313" mass="33804">MEAAASAGPSLRAERVEAAGATPAMVGESPVWHARQQALYWADIPRQKIIRMQPDSGARTEWVLPERVACFAFGAAGGLMAGLETGLFSVTLPEGGAGDEPQAAQVRKLAAPEFALPNMRFNDGRCDRQGRFWAGTMFQDTTAARPVGALFRFDTSGTLSAPVVDALIVQNGLAWSPDGRTMYLSDSHTSKRLIWGFDYDRETGEPSRRRVFADLHDYVGRPDGAAIDAHGCYWICANDAGRVLRFTPQGKLDRQIELPAMKPAMCAFGGRDLDTLFITSIRPDQGATEHDGHVFAVRPGVSGCAETAYGGVL</sequence>
<evidence type="ECO:0000256" key="1">
    <source>
        <dbReference type="ARBA" id="ARBA00008853"/>
    </source>
</evidence>
<dbReference type="PANTHER" id="PTHR10907:SF47">
    <property type="entry name" value="REGUCALCIN"/>
    <property type="match status" value="1"/>
</dbReference>
<dbReference type="InterPro" id="IPR005511">
    <property type="entry name" value="SMP-30"/>
</dbReference>
<organism evidence="5 6">
    <name type="scientific">Trinickia violacea</name>
    <dbReference type="NCBI Taxonomy" id="2571746"/>
    <lineage>
        <taxon>Bacteria</taxon>
        <taxon>Pseudomonadati</taxon>
        <taxon>Pseudomonadota</taxon>
        <taxon>Betaproteobacteria</taxon>
        <taxon>Burkholderiales</taxon>
        <taxon>Burkholderiaceae</taxon>
        <taxon>Trinickia</taxon>
    </lineage>
</organism>
<evidence type="ECO:0000259" key="4">
    <source>
        <dbReference type="Pfam" id="PF08450"/>
    </source>
</evidence>
<comment type="cofactor">
    <cofactor evidence="3">
        <name>Zn(2+)</name>
        <dbReference type="ChEBI" id="CHEBI:29105"/>
    </cofactor>
    <text evidence="3">Binds 1 divalent metal cation per subunit.</text>
</comment>
<dbReference type="GO" id="GO:0005509">
    <property type="term" value="F:calcium ion binding"/>
    <property type="evidence" value="ECO:0007669"/>
    <property type="project" value="TreeGrafter"/>
</dbReference>
<feature type="active site" description="Proton donor/acceptor" evidence="2">
    <location>
        <position position="223"/>
    </location>
</feature>
<dbReference type="InterPro" id="IPR011042">
    <property type="entry name" value="6-blade_b-propeller_TolB-like"/>
</dbReference>
<dbReference type="KEGG" id="tvl:FAZ95_31585"/>
<dbReference type="Gene3D" id="2.120.10.30">
    <property type="entry name" value="TolB, C-terminal domain"/>
    <property type="match status" value="1"/>
</dbReference>
<evidence type="ECO:0000313" key="5">
    <source>
        <dbReference type="EMBL" id="QCP54938.1"/>
    </source>
</evidence>
<name>A0A4P8IZR7_9BURK</name>
<feature type="domain" description="SMP-30/Gluconolactonase/LRE-like region" evidence="4">
    <location>
        <begin position="26"/>
        <end position="281"/>
    </location>
</feature>
<dbReference type="Proteomes" id="UP000298656">
    <property type="component" value="Chromosome 2"/>
</dbReference>
<dbReference type="GO" id="GO:0019853">
    <property type="term" value="P:L-ascorbic acid biosynthetic process"/>
    <property type="evidence" value="ECO:0007669"/>
    <property type="project" value="TreeGrafter"/>
</dbReference>
<dbReference type="GO" id="GO:0004341">
    <property type="term" value="F:gluconolactonase activity"/>
    <property type="evidence" value="ECO:0007669"/>
    <property type="project" value="TreeGrafter"/>
</dbReference>
<protein>
    <submittedName>
        <fullName evidence="5">SMP-30/gluconolactonase/LRE family protein</fullName>
    </submittedName>
</protein>
<dbReference type="PRINTS" id="PR01790">
    <property type="entry name" value="SMP30FAMILY"/>
</dbReference>
<evidence type="ECO:0000256" key="3">
    <source>
        <dbReference type="PIRSR" id="PIRSR605511-2"/>
    </source>
</evidence>
<feature type="binding site" evidence="3">
    <location>
        <position position="140"/>
    </location>
    <ligand>
        <name>substrate</name>
    </ligand>
</feature>
<accession>A0A4P8IZR7</accession>
<keyword evidence="6" id="KW-1185">Reference proteome</keyword>
<evidence type="ECO:0000313" key="6">
    <source>
        <dbReference type="Proteomes" id="UP000298656"/>
    </source>
</evidence>
<feature type="binding site" evidence="3">
    <location>
        <position position="122"/>
    </location>
    <ligand>
        <name>substrate</name>
    </ligand>
</feature>
<gene>
    <name evidence="5" type="ORF">FAZ95_31585</name>
</gene>
<dbReference type="OrthoDB" id="9775406at2"/>
<dbReference type="AlphaFoldDB" id="A0A4P8IZR7"/>
<evidence type="ECO:0000256" key="2">
    <source>
        <dbReference type="PIRSR" id="PIRSR605511-1"/>
    </source>
</evidence>
<dbReference type="InterPro" id="IPR013658">
    <property type="entry name" value="SGL"/>
</dbReference>
<feature type="binding site" evidence="3">
    <location>
        <position position="223"/>
    </location>
    <ligand>
        <name>a divalent metal cation</name>
        <dbReference type="ChEBI" id="CHEBI:60240"/>
    </ligand>
</feature>
<comment type="similarity">
    <text evidence="1">Belongs to the SMP-30/CGR1 family.</text>
</comment>
<dbReference type="PANTHER" id="PTHR10907">
    <property type="entry name" value="REGUCALCIN"/>
    <property type="match status" value="1"/>
</dbReference>
<feature type="binding site" evidence="3">
    <location>
        <position position="120"/>
    </location>
    <ligand>
        <name>substrate</name>
    </ligand>
</feature>
<keyword evidence="3" id="KW-0479">Metal-binding</keyword>
<dbReference type="EMBL" id="CP040078">
    <property type="protein sequence ID" value="QCP54938.1"/>
    <property type="molecule type" value="Genomic_DNA"/>
</dbReference>
<dbReference type="Pfam" id="PF08450">
    <property type="entry name" value="SGL"/>
    <property type="match status" value="1"/>
</dbReference>
<feature type="binding site" evidence="3">
    <location>
        <position position="28"/>
    </location>
    <ligand>
        <name>a divalent metal cation</name>
        <dbReference type="ChEBI" id="CHEBI:60240"/>
    </ligand>
</feature>
<feature type="binding site" evidence="3">
    <location>
        <position position="171"/>
    </location>
    <ligand>
        <name>a divalent metal cation</name>
        <dbReference type="ChEBI" id="CHEBI:60240"/>
    </ligand>
</feature>
<dbReference type="SUPFAM" id="SSF63829">
    <property type="entry name" value="Calcium-dependent phosphotriesterase"/>
    <property type="match status" value="1"/>
</dbReference>
<keyword evidence="3" id="KW-0862">Zinc</keyword>
<proteinExistence type="inferred from homology"/>
<reference evidence="5 6" key="1">
    <citation type="submission" date="2019-05" db="EMBL/GenBank/DDBJ databases">
        <title>Burkholderia sp. DHOD12, isolated from subtropical forest soil.</title>
        <authorList>
            <person name="Gao Z.-H."/>
            <person name="Qiu L.-H."/>
        </authorList>
    </citation>
    <scope>NUCLEOTIDE SEQUENCE [LARGE SCALE GENOMIC DNA]</scope>
    <source>
        <strain evidence="5 6">DHOD12</strain>
    </source>
</reference>